<keyword evidence="3 5" id="KW-0687">Ribonucleoprotein</keyword>
<evidence type="ECO:0000313" key="8">
    <source>
        <dbReference type="EMBL" id="OGY44368.1"/>
    </source>
</evidence>
<name>A0A1G1XWF6_9BACT</name>
<dbReference type="EMBL" id="MHIC01000029">
    <property type="protein sequence ID" value="OGY44368.1"/>
    <property type="molecule type" value="Genomic_DNA"/>
</dbReference>
<dbReference type="SUPFAM" id="SSF54211">
    <property type="entry name" value="Ribosomal protein S5 domain 2-like"/>
    <property type="match status" value="1"/>
</dbReference>
<comment type="caution">
    <text evidence="8">The sequence shown here is derived from an EMBL/GenBank/DDBJ whole genome shotgun (WGS) entry which is preliminary data.</text>
</comment>
<reference evidence="8 9" key="1">
    <citation type="journal article" date="2016" name="Nat. Commun.">
        <title>Thousands of microbial genomes shed light on interconnected biogeochemical processes in an aquifer system.</title>
        <authorList>
            <person name="Anantharaman K."/>
            <person name="Brown C.T."/>
            <person name="Hug L.A."/>
            <person name="Sharon I."/>
            <person name="Castelle C.J."/>
            <person name="Probst A.J."/>
            <person name="Thomas B.C."/>
            <person name="Singh A."/>
            <person name="Wilkins M.J."/>
            <person name="Karaoz U."/>
            <person name="Brodie E.L."/>
            <person name="Williams K.H."/>
            <person name="Hubbard S.S."/>
            <person name="Banfield J.F."/>
        </authorList>
    </citation>
    <scope>NUCLEOTIDE SEQUENCE [LARGE SCALE GENOMIC DNA]</scope>
</reference>
<dbReference type="InterPro" id="IPR020574">
    <property type="entry name" value="Ribosomal_uS9_CS"/>
</dbReference>
<proteinExistence type="inferred from homology"/>
<dbReference type="Proteomes" id="UP000176241">
    <property type="component" value="Unassembled WGS sequence"/>
</dbReference>
<evidence type="ECO:0000256" key="2">
    <source>
        <dbReference type="ARBA" id="ARBA00022980"/>
    </source>
</evidence>
<dbReference type="Pfam" id="PF00380">
    <property type="entry name" value="Ribosomal_S9"/>
    <property type="match status" value="1"/>
</dbReference>
<dbReference type="InterPro" id="IPR014721">
    <property type="entry name" value="Ribsml_uS5_D2-typ_fold_subgr"/>
</dbReference>
<dbReference type="InterPro" id="IPR023035">
    <property type="entry name" value="Ribosomal_uS9_bac/plastid"/>
</dbReference>
<dbReference type="GO" id="GO:0022627">
    <property type="term" value="C:cytosolic small ribosomal subunit"/>
    <property type="evidence" value="ECO:0007669"/>
    <property type="project" value="TreeGrafter"/>
</dbReference>
<dbReference type="PANTHER" id="PTHR21569:SF1">
    <property type="entry name" value="SMALL RIBOSOMAL SUBUNIT PROTEIN US9M"/>
    <property type="match status" value="1"/>
</dbReference>
<dbReference type="PROSITE" id="PS00360">
    <property type="entry name" value="RIBOSOMAL_S9"/>
    <property type="match status" value="1"/>
</dbReference>
<dbReference type="STRING" id="1797533.A2731_00065"/>
<gene>
    <name evidence="5" type="primary">rpsI</name>
    <name evidence="8" type="ORF">A2731_00065</name>
</gene>
<evidence type="ECO:0000256" key="1">
    <source>
        <dbReference type="ARBA" id="ARBA00005251"/>
    </source>
</evidence>
<evidence type="ECO:0000313" key="9">
    <source>
        <dbReference type="Proteomes" id="UP000176241"/>
    </source>
</evidence>
<evidence type="ECO:0000256" key="4">
    <source>
        <dbReference type="ARBA" id="ARBA00035259"/>
    </source>
</evidence>
<dbReference type="GO" id="GO:0006412">
    <property type="term" value="P:translation"/>
    <property type="evidence" value="ECO:0007669"/>
    <property type="project" value="UniProtKB-UniRule"/>
</dbReference>
<evidence type="ECO:0000256" key="6">
    <source>
        <dbReference type="RuleBase" id="RU003815"/>
    </source>
</evidence>
<accession>A0A1G1XWF6</accession>
<evidence type="ECO:0000256" key="7">
    <source>
        <dbReference type="SAM" id="MobiDB-lite"/>
    </source>
</evidence>
<evidence type="ECO:0000256" key="5">
    <source>
        <dbReference type="HAMAP-Rule" id="MF_00532"/>
    </source>
</evidence>
<keyword evidence="2 5" id="KW-0689">Ribosomal protein</keyword>
<feature type="compositionally biased region" description="Basic residues" evidence="7">
    <location>
        <begin position="112"/>
        <end position="131"/>
    </location>
</feature>
<dbReference type="AlphaFoldDB" id="A0A1G1XWF6"/>
<dbReference type="HAMAP" id="MF_00532_B">
    <property type="entry name" value="Ribosomal_uS9_B"/>
    <property type="match status" value="1"/>
</dbReference>
<organism evidence="8 9">
    <name type="scientific">Candidatus Buchananbacteria bacterium RIFCSPHIGHO2_01_FULL_39_8</name>
    <dbReference type="NCBI Taxonomy" id="1797533"/>
    <lineage>
        <taxon>Bacteria</taxon>
        <taxon>Candidatus Buchananiibacteriota</taxon>
    </lineage>
</organism>
<dbReference type="GO" id="GO:0003735">
    <property type="term" value="F:structural constituent of ribosome"/>
    <property type="evidence" value="ECO:0007669"/>
    <property type="project" value="InterPro"/>
</dbReference>
<dbReference type="InterPro" id="IPR000754">
    <property type="entry name" value="Ribosomal_uS9"/>
</dbReference>
<dbReference type="GO" id="GO:0003723">
    <property type="term" value="F:RNA binding"/>
    <property type="evidence" value="ECO:0007669"/>
    <property type="project" value="TreeGrafter"/>
</dbReference>
<sequence>MRRSYLYAVGRRKRSIARVRLFKKGEGKIIINEKNYKEYFPYFESQQIVTAPLKSIGKLNDFNFSIKVIGGGVHGQAEAVRHGIARVITLFDKELRKTIKPLGFLRRDPRRKERKKPGLKRARRAPQFSKR</sequence>
<protein>
    <recommendedName>
        <fullName evidence="4 5">Small ribosomal subunit protein uS9</fullName>
    </recommendedName>
</protein>
<feature type="region of interest" description="Disordered" evidence="7">
    <location>
        <begin position="106"/>
        <end position="131"/>
    </location>
</feature>
<comment type="similarity">
    <text evidence="1 5 6">Belongs to the universal ribosomal protein uS9 family.</text>
</comment>
<dbReference type="FunFam" id="3.30.230.10:FF:000001">
    <property type="entry name" value="30S ribosomal protein S9"/>
    <property type="match status" value="1"/>
</dbReference>
<dbReference type="NCBIfam" id="NF001099">
    <property type="entry name" value="PRK00132.1"/>
    <property type="match status" value="1"/>
</dbReference>
<dbReference type="Gene3D" id="3.30.230.10">
    <property type="match status" value="1"/>
</dbReference>
<evidence type="ECO:0000256" key="3">
    <source>
        <dbReference type="ARBA" id="ARBA00023274"/>
    </source>
</evidence>
<dbReference type="PANTHER" id="PTHR21569">
    <property type="entry name" value="RIBOSOMAL PROTEIN S9"/>
    <property type="match status" value="1"/>
</dbReference>
<dbReference type="InterPro" id="IPR020568">
    <property type="entry name" value="Ribosomal_Su5_D2-typ_SF"/>
</dbReference>